<dbReference type="InterPro" id="IPR047241">
    <property type="entry name" value="KIF11-like_kin_motor_dom"/>
</dbReference>
<protein>
    <recommendedName>
        <fullName evidence="13">Kinesin motor domain-containing protein</fullName>
    </recommendedName>
</protein>
<sequence length="1053" mass="118510">MESIASQQQRRGRGVSVSPSQTPRSADKSTRDLRSGDLNSSRHDREKGVNVQVAVRCRPLNEDEQRVHTPVVITCNEIKREVSAAQFIASKQIDRTFVFDKVFGPTSKQKDLFDHAVSPIVNEVLEGYNCTIFAYGQTGTGKTYTMEGGGRKKNGEFSSDAGVIPRAVQQIFDILEAQNAEYSMKVTFLELYNEEITDLLAPEECSKYIDDKSKKPLALMEDGRGGVFVRGLEEEIVCTANEIYKILEKGSARRRTAETFLNKQSSRSHSIFCITIHIKECTPEGEEMIKCGKLNLVDLAGSENISRSGAKEERAREAGEINKSLLTLGRVINSLVEHAGHVPYRESKLTRLLRDSLGGKTKTCIIATISPSIHCLEETLNTLDYAHRAKNIKNRPEINQKMMKSALIKDLYSEIDRLKQEVYAAREKNGIYIPRDRYLQEEAEKKALTEKVEKLELDLDSKDKQLVGLRELYDFQQQLSAELSNKLERTEKKLEETEHSLFDLEEKHRQANATIKEKEYLISNLLRSERALVDRAIELRTELENAASDISSLYAKIDRKDRIEDGNRILIQNFHSQMTQQLEMLHKAVAISVSQQEQQLKNMEEDMQTFVYTKAEAAEELRQHLGRLKIMYGSGIKVLNDLAGDLDKNSESTFGVLNSEVSKHSAAIEELFKQIGSEADALLNDLQSGLHDQEEKITAYAQKQHEAHCRTVETTRSISRVTTNFFKTLDMHASKLTKLVEEGQTINEAKLSDLEKKFEDCVAKEEVQLLEKVAELLASSNARKKELVQTAITGLRESAALRTRTLRQEMSTTQEDTASIKADWSIYEAKTESQYLKDTSAVESGKKGLDEVLQSCLNKANMVAQKWKNSQESLLSLEKSNVDSVDTIVKGGLEANQILRTQFSTSASSALEDIDIANKNLLTSIDHSLQLDHDARGNLDSMIVPCCGDLRELKSCHHHRIVEITESAGKCLLHEYTVDEPTCSTPRKRHFNLPTVASIEELRSPAFEELLNTFWDLKSGKQANGDVKHIILGAHDGLQSSVRDPRLPLTTIN</sequence>
<comment type="similarity">
    <text evidence="8">Belongs to the TRAFAC class myosin-kinesin ATPase superfamily. Kinesin family. KIN-5/BimC subfamily.</text>
</comment>
<dbReference type="GO" id="GO:0090307">
    <property type="term" value="P:mitotic spindle assembly"/>
    <property type="evidence" value="ECO:0007669"/>
    <property type="project" value="TreeGrafter"/>
</dbReference>
<evidence type="ECO:0000256" key="5">
    <source>
        <dbReference type="ARBA" id="ARBA00022840"/>
    </source>
</evidence>
<evidence type="ECO:0000256" key="8">
    <source>
        <dbReference type="ARBA" id="ARBA00034704"/>
    </source>
</evidence>
<keyword evidence="6 10" id="KW-0505">Motor protein</keyword>
<dbReference type="GO" id="GO:0051231">
    <property type="term" value="P:spindle elongation"/>
    <property type="evidence" value="ECO:0007669"/>
    <property type="project" value="TreeGrafter"/>
</dbReference>
<dbReference type="PROSITE" id="PS50067">
    <property type="entry name" value="KINESIN_MOTOR_2"/>
    <property type="match status" value="1"/>
</dbReference>
<dbReference type="FunFam" id="3.40.850.10:FF:000019">
    <property type="entry name" value="Kinesin-like protein KIN-5D"/>
    <property type="match status" value="1"/>
</dbReference>
<evidence type="ECO:0000256" key="4">
    <source>
        <dbReference type="ARBA" id="ARBA00022741"/>
    </source>
</evidence>
<keyword evidence="11" id="KW-0175">Coiled coil</keyword>
<dbReference type="AlphaFoldDB" id="A0AAD3RWB6"/>
<keyword evidence="5 10" id="KW-0067">ATP-binding</keyword>
<evidence type="ECO:0000256" key="12">
    <source>
        <dbReference type="SAM" id="MobiDB-lite"/>
    </source>
</evidence>
<feature type="compositionally biased region" description="Basic and acidic residues" evidence="12">
    <location>
        <begin position="25"/>
        <end position="47"/>
    </location>
</feature>
<evidence type="ECO:0000256" key="10">
    <source>
        <dbReference type="PROSITE-ProRule" id="PRU00283"/>
    </source>
</evidence>
<accession>A0AAD3RWB6</accession>
<dbReference type="EMBL" id="BSYO01000001">
    <property type="protein sequence ID" value="GMG98219.1"/>
    <property type="molecule type" value="Genomic_DNA"/>
</dbReference>
<dbReference type="Proteomes" id="UP001279734">
    <property type="component" value="Unassembled WGS sequence"/>
</dbReference>
<dbReference type="InterPro" id="IPR027417">
    <property type="entry name" value="P-loop_NTPase"/>
</dbReference>
<dbReference type="SUPFAM" id="SSF52540">
    <property type="entry name" value="P-loop containing nucleoside triphosphate hydrolases"/>
    <property type="match status" value="1"/>
</dbReference>
<dbReference type="GO" id="GO:0005876">
    <property type="term" value="C:spindle microtubule"/>
    <property type="evidence" value="ECO:0007669"/>
    <property type="project" value="TreeGrafter"/>
</dbReference>
<comment type="caution">
    <text evidence="14">The sequence shown here is derived from an EMBL/GenBank/DDBJ whole genome shotgun (WGS) entry which is preliminary data.</text>
</comment>
<feature type="binding site" evidence="10">
    <location>
        <begin position="136"/>
        <end position="143"/>
    </location>
    <ligand>
        <name>ATP</name>
        <dbReference type="ChEBI" id="CHEBI:30616"/>
    </ligand>
</feature>
<dbReference type="GO" id="GO:0005524">
    <property type="term" value="F:ATP binding"/>
    <property type="evidence" value="ECO:0007669"/>
    <property type="project" value="UniProtKB-UniRule"/>
</dbReference>
<dbReference type="SMART" id="SM00129">
    <property type="entry name" value="KISc"/>
    <property type="match status" value="1"/>
</dbReference>
<dbReference type="GO" id="GO:0008017">
    <property type="term" value="F:microtubule binding"/>
    <property type="evidence" value="ECO:0007669"/>
    <property type="project" value="InterPro"/>
</dbReference>
<feature type="coiled-coil region" evidence="11">
    <location>
        <begin position="408"/>
        <end position="514"/>
    </location>
</feature>
<comment type="function">
    <text evidence="9">Responsible for microtubule translocation. May be important for the organization of phragmoplast-specific arrays of microtubules. Plays an essential role in stabilizing the mitotic spindle. Required during mitotic cytokinesis.</text>
</comment>
<evidence type="ECO:0000313" key="14">
    <source>
        <dbReference type="EMBL" id="GMG98219.1"/>
    </source>
</evidence>
<feature type="region of interest" description="Disordered" evidence="12">
    <location>
        <begin position="1"/>
        <end position="47"/>
    </location>
</feature>
<keyword evidence="2" id="KW-0963">Cytoplasm</keyword>
<organism evidence="14 15">
    <name type="scientific">Nepenthes gracilis</name>
    <name type="common">Slender pitcher plant</name>
    <dbReference type="NCBI Taxonomy" id="150966"/>
    <lineage>
        <taxon>Eukaryota</taxon>
        <taxon>Viridiplantae</taxon>
        <taxon>Streptophyta</taxon>
        <taxon>Embryophyta</taxon>
        <taxon>Tracheophyta</taxon>
        <taxon>Spermatophyta</taxon>
        <taxon>Magnoliopsida</taxon>
        <taxon>eudicotyledons</taxon>
        <taxon>Gunneridae</taxon>
        <taxon>Pentapetalae</taxon>
        <taxon>Caryophyllales</taxon>
        <taxon>Nepenthaceae</taxon>
        <taxon>Nepenthes</taxon>
    </lineage>
</organism>
<dbReference type="PANTHER" id="PTHR47970">
    <property type="entry name" value="KINESIN-LIKE PROTEIN KIF11"/>
    <property type="match status" value="1"/>
</dbReference>
<keyword evidence="3" id="KW-0493">Microtubule</keyword>
<evidence type="ECO:0000256" key="3">
    <source>
        <dbReference type="ARBA" id="ARBA00022701"/>
    </source>
</evidence>
<feature type="domain" description="Kinesin motor" evidence="13">
    <location>
        <begin position="50"/>
        <end position="392"/>
    </location>
</feature>
<dbReference type="CDD" id="cd01364">
    <property type="entry name" value="KISc_BimC_Eg5"/>
    <property type="match status" value="1"/>
</dbReference>
<dbReference type="Pfam" id="PF00225">
    <property type="entry name" value="Kinesin"/>
    <property type="match status" value="1"/>
</dbReference>
<dbReference type="InterPro" id="IPR001752">
    <property type="entry name" value="Kinesin_motor_dom"/>
</dbReference>
<dbReference type="InterPro" id="IPR036961">
    <property type="entry name" value="Kinesin_motor_dom_sf"/>
</dbReference>
<dbReference type="PANTHER" id="PTHR47970:SF9">
    <property type="entry name" value="KINESIN-LIKE PROTEIN KIN-5D"/>
    <property type="match status" value="1"/>
</dbReference>
<evidence type="ECO:0000256" key="9">
    <source>
        <dbReference type="ARBA" id="ARBA00046159"/>
    </source>
</evidence>
<dbReference type="InterPro" id="IPR047149">
    <property type="entry name" value="KIF11-like"/>
</dbReference>
<dbReference type="GO" id="GO:0008574">
    <property type="term" value="F:plus-end-directed microtubule motor activity"/>
    <property type="evidence" value="ECO:0007669"/>
    <property type="project" value="TreeGrafter"/>
</dbReference>
<evidence type="ECO:0000256" key="1">
    <source>
        <dbReference type="ARBA" id="ARBA00004186"/>
    </source>
</evidence>
<dbReference type="GO" id="GO:0072686">
    <property type="term" value="C:mitotic spindle"/>
    <property type="evidence" value="ECO:0007669"/>
    <property type="project" value="TreeGrafter"/>
</dbReference>
<reference evidence="14" key="1">
    <citation type="submission" date="2023-05" db="EMBL/GenBank/DDBJ databases">
        <title>Nepenthes gracilis genome sequencing.</title>
        <authorList>
            <person name="Fukushima K."/>
        </authorList>
    </citation>
    <scope>NUCLEOTIDE SEQUENCE</scope>
    <source>
        <strain evidence="14">SING2019-196</strain>
    </source>
</reference>
<keyword evidence="4 10" id="KW-0547">Nucleotide-binding</keyword>
<dbReference type="InterPro" id="IPR019821">
    <property type="entry name" value="Kinesin_motor_CS"/>
</dbReference>
<gene>
    <name evidence="14" type="ORF">Nepgr_000059</name>
</gene>
<evidence type="ECO:0000256" key="7">
    <source>
        <dbReference type="ARBA" id="ARBA00023212"/>
    </source>
</evidence>
<keyword evidence="7" id="KW-0206">Cytoskeleton</keyword>
<evidence type="ECO:0000313" key="15">
    <source>
        <dbReference type="Proteomes" id="UP001279734"/>
    </source>
</evidence>
<dbReference type="GO" id="GO:0007018">
    <property type="term" value="P:microtubule-based movement"/>
    <property type="evidence" value="ECO:0007669"/>
    <property type="project" value="InterPro"/>
</dbReference>
<name>A0AAD3RWB6_NEPGR</name>
<proteinExistence type="inferred from homology"/>
<evidence type="ECO:0000256" key="2">
    <source>
        <dbReference type="ARBA" id="ARBA00022490"/>
    </source>
</evidence>
<dbReference type="Gene3D" id="3.40.850.10">
    <property type="entry name" value="Kinesin motor domain"/>
    <property type="match status" value="1"/>
</dbReference>
<dbReference type="PROSITE" id="PS00411">
    <property type="entry name" value="KINESIN_MOTOR_1"/>
    <property type="match status" value="1"/>
</dbReference>
<evidence type="ECO:0000256" key="11">
    <source>
        <dbReference type="SAM" id="Coils"/>
    </source>
</evidence>
<comment type="subcellular location">
    <subcellularLocation>
        <location evidence="1">Cytoplasm</location>
        <location evidence="1">Cytoskeleton</location>
        <location evidence="1">Spindle</location>
    </subcellularLocation>
</comment>
<evidence type="ECO:0000256" key="6">
    <source>
        <dbReference type="ARBA" id="ARBA00023175"/>
    </source>
</evidence>
<keyword evidence="15" id="KW-1185">Reference proteome</keyword>
<evidence type="ECO:0000259" key="13">
    <source>
        <dbReference type="PROSITE" id="PS50067"/>
    </source>
</evidence>
<dbReference type="PRINTS" id="PR00380">
    <property type="entry name" value="KINESINHEAVY"/>
</dbReference>